<protein>
    <submittedName>
        <fullName evidence="1">Uncharacterized protein</fullName>
    </submittedName>
</protein>
<sequence>MITPSKHTDIRYSVLFLSNRIISYLKRENIIKVDDLFDMLIADLGNKVKNNVNETLLFLYAFNKIEYIKELDAISLIEKENNEN</sequence>
<proteinExistence type="predicted"/>
<dbReference type="AlphaFoldDB" id="A0A7V4U0W8"/>
<organism evidence="1">
    <name type="scientific">Caldithrix abyssi</name>
    <dbReference type="NCBI Taxonomy" id="187145"/>
    <lineage>
        <taxon>Bacteria</taxon>
        <taxon>Pseudomonadati</taxon>
        <taxon>Calditrichota</taxon>
        <taxon>Calditrichia</taxon>
        <taxon>Calditrichales</taxon>
        <taxon>Calditrichaceae</taxon>
        <taxon>Caldithrix</taxon>
    </lineage>
</organism>
<name>A0A7V4U0W8_CALAY</name>
<accession>A0A7V4U0W8</accession>
<dbReference type="EMBL" id="DRQG01000089">
    <property type="protein sequence ID" value="HGY55950.1"/>
    <property type="molecule type" value="Genomic_DNA"/>
</dbReference>
<comment type="caution">
    <text evidence="1">The sequence shown here is derived from an EMBL/GenBank/DDBJ whole genome shotgun (WGS) entry which is preliminary data.</text>
</comment>
<reference evidence="1" key="1">
    <citation type="journal article" date="2020" name="mSystems">
        <title>Genome- and Community-Level Interaction Insights into Carbon Utilization and Element Cycling Functions of Hydrothermarchaeota in Hydrothermal Sediment.</title>
        <authorList>
            <person name="Zhou Z."/>
            <person name="Liu Y."/>
            <person name="Xu W."/>
            <person name="Pan J."/>
            <person name="Luo Z.H."/>
            <person name="Li M."/>
        </authorList>
    </citation>
    <scope>NUCLEOTIDE SEQUENCE [LARGE SCALE GENOMIC DNA]</scope>
    <source>
        <strain evidence="1">HyVt-577</strain>
    </source>
</reference>
<dbReference type="Proteomes" id="UP000885779">
    <property type="component" value="Unassembled WGS sequence"/>
</dbReference>
<gene>
    <name evidence="1" type="ORF">ENK44_09625</name>
</gene>
<evidence type="ECO:0000313" key="1">
    <source>
        <dbReference type="EMBL" id="HGY55950.1"/>
    </source>
</evidence>